<dbReference type="Proteomes" id="UP001549110">
    <property type="component" value="Unassembled WGS sequence"/>
</dbReference>
<feature type="domain" description="Methanolan biosynthesis EpsI" evidence="1">
    <location>
        <begin position="2"/>
        <end position="206"/>
    </location>
</feature>
<comment type="caution">
    <text evidence="2">The sequence shown here is derived from an EMBL/GenBank/DDBJ whole genome shotgun (WGS) entry which is preliminary data.</text>
</comment>
<dbReference type="Pfam" id="PF11984">
    <property type="entry name" value="DUF3485"/>
    <property type="match status" value="1"/>
</dbReference>
<evidence type="ECO:0000313" key="2">
    <source>
        <dbReference type="EMBL" id="MET3528114.1"/>
    </source>
</evidence>
<dbReference type="EMBL" id="JBEPLU010000003">
    <property type="protein sequence ID" value="MET3528114.1"/>
    <property type="molecule type" value="Genomic_DNA"/>
</dbReference>
<name>A0ABV2EM27_9CAUL</name>
<evidence type="ECO:0000313" key="3">
    <source>
        <dbReference type="Proteomes" id="UP001549110"/>
    </source>
</evidence>
<accession>A0ABV2EM27</accession>
<dbReference type="InterPro" id="IPR014263">
    <property type="entry name" value="Methanolan_biosynth_EpsI"/>
</dbReference>
<dbReference type="NCBIfam" id="TIGR02914">
    <property type="entry name" value="EpsI_fam"/>
    <property type="match status" value="1"/>
</dbReference>
<keyword evidence="3" id="KW-1185">Reference proteome</keyword>
<gene>
    <name evidence="2" type="ORF">ABID41_003253</name>
</gene>
<proteinExistence type="predicted"/>
<organism evidence="2 3">
    <name type="scientific">Phenylobacterium koreense</name>
    <dbReference type="NCBI Taxonomy" id="266125"/>
    <lineage>
        <taxon>Bacteria</taxon>
        <taxon>Pseudomonadati</taxon>
        <taxon>Pseudomonadota</taxon>
        <taxon>Alphaproteobacteria</taxon>
        <taxon>Caulobacterales</taxon>
        <taxon>Caulobacteraceae</taxon>
        <taxon>Phenylobacterium</taxon>
    </lineage>
</organism>
<protein>
    <submittedName>
        <fullName evidence="2">EpsI family protein</fullName>
    </submittedName>
</protein>
<dbReference type="NCBIfam" id="NF045608">
    <property type="entry name" value="EpsI_type_V"/>
    <property type="match status" value="1"/>
</dbReference>
<evidence type="ECO:0000259" key="1">
    <source>
        <dbReference type="Pfam" id="PF11984"/>
    </source>
</evidence>
<reference evidence="2 3" key="1">
    <citation type="submission" date="2024-06" db="EMBL/GenBank/DDBJ databases">
        <title>Genomic Encyclopedia of Type Strains, Phase IV (KMG-IV): sequencing the most valuable type-strain genomes for metagenomic binning, comparative biology and taxonomic classification.</title>
        <authorList>
            <person name="Goeker M."/>
        </authorList>
    </citation>
    <scope>NUCLEOTIDE SEQUENCE [LARGE SCALE GENOMIC DNA]</scope>
    <source>
        <strain evidence="2 3">DSM 17809</strain>
    </source>
</reference>
<sequence length="224" mass="24146">MIGLACLGAAGAAYELEPRRRQVLLESGKMADVVPLQFDDWSAENSDGLVQAPEEGTLAASLYSELVGRIYHQAGTGTAIMMLIAYGGTQSDMLQLHRPESCYPAVGFTLVSSEPSTLRIGRGAAIPIRRVVASMADRQENIIYWARLGEYMPNSAGEQREARLRASMQGYVPDGALVRFSVVGADRDAAFAAMDRFIPELLAAIAPDQRRALVGTTLAHQMSA</sequence>
<dbReference type="RefSeq" id="WP_354298105.1">
    <property type="nucleotide sequence ID" value="NZ_JBEPLU010000003.1"/>
</dbReference>
<dbReference type="InterPro" id="IPR054654">
    <property type="entry name" value="EpsI_type_V_pred"/>
</dbReference>